<sequence length="188" mass="21708">MTRTWTQEEIIKWKNARDKQRINQGLPPFDELDSNEKETALKEQRKELFQSTLLTVKSAAWPLGRRPSSAYPAPRSGTLELPRYLSASECDRLKFKVGDDLNLLTFRHYDEGAESLKSSGSNFVTDGSIQPKRNEYLGPSPNVAGYRFTQGVAEIKFWDDYLKTMWIGKHQWDVELEFDPAVESWFVV</sequence>
<dbReference type="Proteomes" id="UP000053424">
    <property type="component" value="Unassembled WGS sequence"/>
</dbReference>
<feature type="non-terminal residue" evidence="1">
    <location>
        <position position="1"/>
    </location>
</feature>
<gene>
    <name evidence="1" type="ORF">M413DRAFT_448103</name>
</gene>
<dbReference type="AlphaFoldDB" id="A0A0C3C1C0"/>
<accession>A0A0C3C1C0</accession>
<protein>
    <submittedName>
        <fullName evidence="1">Uncharacterized protein</fullName>
    </submittedName>
</protein>
<keyword evidence="2" id="KW-1185">Reference proteome</keyword>
<evidence type="ECO:0000313" key="1">
    <source>
        <dbReference type="EMBL" id="KIM38084.1"/>
    </source>
</evidence>
<proteinExistence type="predicted"/>
<dbReference type="EMBL" id="KN831793">
    <property type="protein sequence ID" value="KIM38084.1"/>
    <property type="molecule type" value="Genomic_DNA"/>
</dbReference>
<evidence type="ECO:0000313" key="2">
    <source>
        <dbReference type="Proteomes" id="UP000053424"/>
    </source>
</evidence>
<reference evidence="1 2" key="1">
    <citation type="submission" date="2014-04" db="EMBL/GenBank/DDBJ databases">
        <authorList>
            <consortium name="DOE Joint Genome Institute"/>
            <person name="Kuo A."/>
            <person name="Gay G."/>
            <person name="Dore J."/>
            <person name="Kohler A."/>
            <person name="Nagy L.G."/>
            <person name="Floudas D."/>
            <person name="Copeland A."/>
            <person name="Barry K.W."/>
            <person name="Cichocki N."/>
            <person name="Veneault-Fourrey C."/>
            <person name="LaButti K."/>
            <person name="Lindquist E.A."/>
            <person name="Lipzen A."/>
            <person name="Lundell T."/>
            <person name="Morin E."/>
            <person name="Murat C."/>
            <person name="Sun H."/>
            <person name="Tunlid A."/>
            <person name="Henrissat B."/>
            <person name="Grigoriev I.V."/>
            <person name="Hibbett D.S."/>
            <person name="Martin F."/>
            <person name="Nordberg H.P."/>
            <person name="Cantor M.N."/>
            <person name="Hua S.X."/>
        </authorList>
    </citation>
    <scope>NUCLEOTIDE SEQUENCE [LARGE SCALE GENOMIC DNA]</scope>
    <source>
        <strain evidence="2">h7</strain>
    </source>
</reference>
<name>A0A0C3C1C0_HEBCY</name>
<dbReference type="OrthoDB" id="2737573at2759"/>
<reference evidence="2" key="2">
    <citation type="submission" date="2015-01" db="EMBL/GenBank/DDBJ databases">
        <title>Evolutionary Origins and Diversification of the Mycorrhizal Mutualists.</title>
        <authorList>
            <consortium name="DOE Joint Genome Institute"/>
            <consortium name="Mycorrhizal Genomics Consortium"/>
            <person name="Kohler A."/>
            <person name="Kuo A."/>
            <person name="Nagy L.G."/>
            <person name="Floudas D."/>
            <person name="Copeland A."/>
            <person name="Barry K.W."/>
            <person name="Cichocki N."/>
            <person name="Veneault-Fourrey C."/>
            <person name="LaButti K."/>
            <person name="Lindquist E.A."/>
            <person name="Lipzen A."/>
            <person name="Lundell T."/>
            <person name="Morin E."/>
            <person name="Murat C."/>
            <person name="Riley R."/>
            <person name="Ohm R."/>
            <person name="Sun H."/>
            <person name="Tunlid A."/>
            <person name="Henrissat B."/>
            <person name="Grigoriev I.V."/>
            <person name="Hibbett D.S."/>
            <person name="Martin F."/>
        </authorList>
    </citation>
    <scope>NUCLEOTIDE SEQUENCE [LARGE SCALE GENOMIC DNA]</scope>
    <source>
        <strain evidence="2">h7</strain>
    </source>
</reference>
<organism evidence="1 2">
    <name type="scientific">Hebeloma cylindrosporum</name>
    <dbReference type="NCBI Taxonomy" id="76867"/>
    <lineage>
        <taxon>Eukaryota</taxon>
        <taxon>Fungi</taxon>
        <taxon>Dikarya</taxon>
        <taxon>Basidiomycota</taxon>
        <taxon>Agaricomycotina</taxon>
        <taxon>Agaricomycetes</taxon>
        <taxon>Agaricomycetidae</taxon>
        <taxon>Agaricales</taxon>
        <taxon>Agaricineae</taxon>
        <taxon>Hymenogastraceae</taxon>
        <taxon>Hebeloma</taxon>
    </lineage>
</organism>
<dbReference type="HOGENOM" id="CLU_124232_0_0_1"/>